<evidence type="ECO:0000259" key="4">
    <source>
        <dbReference type="PROSITE" id="PS50042"/>
    </source>
</evidence>
<dbReference type="InterPro" id="IPR018490">
    <property type="entry name" value="cNMP-bd_dom_sf"/>
</dbReference>
<keyword evidence="3" id="KW-0804">Transcription</keyword>
<evidence type="ECO:0000313" key="7">
    <source>
        <dbReference type="Proteomes" id="UP000469545"/>
    </source>
</evidence>
<dbReference type="Gene3D" id="2.60.120.10">
    <property type="entry name" value="Jelly Rolls"/>
    <property type="match status" value="1"/>
</dbReference>
<dbReference type="EMBL" id="JAAGMB010000143">
    <property type="protein sequence ID" value="NEB16167.1"/>
    <property type="molecule type" value="Genomic_DNA"/>
</dbReference>
<dbReference type="PROSITE" id="PS50042">
    <property type="entry name" value="CNMP_BINDING_3"/>
    <property type="match status" value="1"/>
</dbReference>
<reference evidence="6 7" key="1">
    <citation type="submission" date="2020-01" db="EMBL/GenBank/DDBJ databases">
        <title>Insect and environment-associated Actinomycetes.</title>
        <authorList>
            <person name="Currrie C."/>
            <person name="Chevrette M."/>
            <person name="Carlson C."/>
            <person name="Stubbendieck R."/>
            <person name="Wendt-Pienkowski E."/>
        </authorList>
    </citation>
    <scope>NUCLEOTIDE SEQUENCE [LARGE SCALE GENOMIC DNA]</scope>
    <source>
        <strain evidence="6 7">SID14172</strain>
    </source>
</reference>
<feature type="domain" description="Cyclic nucleotide-binding" evidence="4">
    <location>
        <begin position="19"/>
        <end position="119"/>
    </location>
</feature>
<sequence length="239" mass="25055">MTSELWSTGPIGHGRGTPFWDLLDAPARAALRGAGRPASYAPRDELLRQNDLTDHLLVLGSGCVKVSAASAAGYQAVLALRGPGDLVGEQAGLDGGARSATLTALTPVRALRIPPSAFKAAARDHPAITGAVHQMLSARLRDADRQRTAAGADTLSTRLADLLLDLAAGYGRRGASGAVEIALPLSQDDFAGLVLGSRRTVSRILEQWRADGWVTTGRTHVTVDNPDALKRVREGSGRT</sequence>
<dbReference type="InterPro" id="IPR014710">
    <property type="entry name" value="RmlC-like_jellyroll"/>
</dbReference>
<dbReference type="SMART" id="SM00100">
    <property type="entry name" value="cNMP"/>
    <property type="match status" value="1"/>
</dbReference>
<dbReference type="PANTHER" id="PTHR24567:SF74">
    <property type="entry name" value="HTH-TYPE TRANSCRIPTIONAL REGULATOR ARCR"/>
    <property type="match status" value="1"/>
</dbReference>
<proteinExistence type="predicted"/>
<protein>
    <submittedName>
        <fullName evidence="6">Crp/Fnr family transcriptional regulator</fullName>
    </submittedName>
</protein>
<keyword evidence="7" id="KW-1185">Reference proteome</keyword>
<dbReference type="PROSITE" id="PS51063">
    <property type="entry name" value="HTH_CRP_2"/>
    <property type="match status" value="1"/>
</dbReference>
<dbReference type="Pfam" id="PF13545">
    <property type="entry name" value="HTH_Crp_2"/>
    <property type="match status" value="1"/>
</dbReference>
<evidence type="ECO:0000313" key="6">
    <source>
        <dbReference type="EMBL" id="NEB16167.1"/>
    </source>
</evidence>
<evidence type="ECO:0000256" key="2">
    <source>
        <dbReference type="ARBA" id="ARBA00023125"/>
    </source>
</evidence>
<evidence type="ECO:0000256" key="1">
    <source>
        <dbReference type="ARBA" id="ARBA00023015"/>
    </source>
</evidence>
<dbReference type="SUPFAM" id="SSF51206">
    <property type="entry name" value="cAMP-binding domain-like"/>
    <property type="match status" value="1"/>
</dbReference>
<dbReference type="Gene3D" id="1.10.10.10">
    <property type="entry name" value="Winged helix-like DNA-binding domain superfamily/Winged helix DNA-binding domain"/>
    <property type="match status" value="1"/>
</dbReference>
<dbReference type="Proteomes" id="UP000469545">
    <property type="component" value="Unassembled WGS sequence"/>
</dbReference>
<dbReference type="InterPro" id="IPR050397">
    <property type="entry name" value="Env_Response_Regulators"/>
</dbReference>
<keyword evidence="2" id="KW-0238">DNA-binding</keyword>
<dbReference type="RefSeq" id="WP_007450509.1">
    <property type="nucleotide sequence ID" value="NZ_BEWB01000023.1"/>
</dbReference>
<dbReference type="GO" id="GO:0005829">
    <property type="term" value="C:cytosol"/>
    <property type="evidence" value="ECO:0007669"/>
    <property type="project" value="TreeGrafter"/>
</dbReference>
<dbReference type="SUPFAM" id="SSF46785">
    <property type="entry name" value="Winged helix' DNA-binding domain"/>
    <property type="match status" value="1"/>
</dbReference>
<name>A0A6N9UES1_9ACTN</name>
<accession>A0A6N9UES1</accession>
<comment type="caution">
    <text evidence="6">The sequence shown here is derived from an EMBL/GenBank/DDBJ whole genome shotgun (WGS) entry which is preliminary data.</text>
</comment>
<dbReference type="Pfam" id="PF00027">
    <property type="entry name" value="cNMP_binding"/>
    <property type="match status" value="1"/>
</dbReference>
<dbReference type="GO" id="GO:0003700">
    <property type="term" value="F:DNA-binding transcription factor activity"/>
    <property type="evidence" value="ECO:0007669"/>
    <property type="project" value="TreeGrafter"/>
</dbReference>
<evidence type="ECO:0000256" key="3">
    <source>
        <dbReference type="ARBA" id="ARBA00023163"/>
    </source>
</evidence>
<dbReference type="AlphaFoldDB" id="A0A6N9UES1"/>
<keyword evidence="1" id="KW-0805">Transcription regulation</keyword>
<dbReference type="PANTHER" id="PTHR24567">
    <property type="entry name" value="CRP FAMILY TRANSCRIPTIONAL REGULATORY PROTEIN"/>
    <property type="match status" value="1"/>
</dbReference>
<organism evidence="6 7">
    <name type="scientific">Streptomyces coelicoflavus</name>
    <dbReference type="NCBI Taxonomy" id="285562"/>
    <lineage>
        <taxon>Bacteria</taxon>
        <taxon>Bacillati</taxon>
        <taxon>Actinomycetota</taxon>
        <taxon>Actinomycetes</taxon>
        <taxon>Kitasatosporales</taxon>
        <taxon>Streptomycetaceae</taxon>
        <taxon>Streptomyces</taxon>
    </lineage>
</organism>
<dbReference type="InterPro" id="IPR000595">
    <property type="entry name" value="cNMP-bd_dom"/>
</dbReference>
<evidence type="ECO:0000259" key="5">
    <source>
        <dbReference type="PROSITE" id="PS51063"/>
    </source>
</evidence>
<gene>
    <name evidence="6" type="ORF">G3I46_06495</name>
</gene>
<dbReference type="InterPro" id="IPR036388">
    <property type="entry name" value="WH-like_DNA-bd_sf"/>
</dbReference>
<dbReference type="CDD" id="cd00038">
    <property type="entry name" value="CAP_ED"/>
    <property type="match status" value="1"/>
</dbReference>
<feature type="domain" description="HTH crp-type" evidence="5">
    <location>
        <begin position="153"/>
        <end position="227"/>
    </location>
</feature>
<dbReference type="InterPro" id="IPR036390">
    <property type="entry name" value="WH_DNA-bd_sf"/>
</dbReference>
<dbReference type="GO" id="GO:0003677">
    <property type="term" value="F:DNA binding"/>
    <property type="evidence" value="ECO:0007669"/>
    <property type="project" value="UniProtKB-KW"/>
</dbReference>
<dbReference type="InterPro" id="IPR012318">
    <property type="entry name" value="HTH_CRP"/>
</dbReference>